<evidence type="ECO:0000313" key="10">
    <source>
        <dbReference type="Proteomes" id="UP000198531"/>
    </source>
</evidence>
<keyword evidence="7" id="KW-0862">Zinc</keyword>
<dbReference type="OrthoDB" id="203316at2157"/>
<name>A0A1I6FV12_9EURY</name>
<keyword evidence="6" id="KW-0833">Ubl conjugation pathway</keyword>
<reference evidence="10" key="1">
    <citation type="submission" date="2016-10" db="EMBL/GenBank/DDBJ databases">
        <authorList>
            <person name="Varghese N."/>
            <person name="Submissions S."/>
        </authorList>
    </citation>
    <scope>NUCLEOTIDE SEQUENCE [LARGE SCALE GENOMIC DNA]</scope>
    <source>
        <strain evidence="10">CGMCC 1.7736</strain>
    </source>
</reference>
<dbReference type="EMBL" id="FOYT01000001">
    <property type="protein sequence ID" value="SFR33726.1"/>
    <property type="molecule type" value="Genomic_DNA"/>
</dbReference>
<evidence type="ECO:0000256" key="7">
    <source>
        <dbReference type="ARBA" id="ARBA00022833"/>
    </source>
</evidence>
<dbReference type="AlphaFoldDB" id="A0A1I6FV12"/>
<dbReference type="Proteomes" id="UP000198531">
    <property type="component" value="Unassembled WGS sequence"/>
</dbReference>
<evidence type="ECO:0000256" key="2">
    <source>
        <dbReference type="ARBA" id="ARBA00012483"/>
    </source>
</evidence>
<evidence type="ECO:0000256" key="5">
    <source>
        <dbReference type="ARBA" id="ARBA00022771"/>
    </source>
</evidence>
<evidence type="ECO:0000256" key="6">
    <source>
        <dbReference type="ARBA" id="ARBA00022786"/>
    </source>
</evidence>
<dbReference type="GO" id="GO:0008270">
    <property type="term" value="F:zinc ion binding"/>
    <property type="evidence" value="ECO:0007669"/>
    <property type="project" value="UniProtKB-KW"/>
</dbReference>
<evidence type="ECO:0000259" key="8">
    <source>
        <dbReference type="Pfam" id="PF14369"/>
    </source>
</evidence>
<organism evidence="9 10">
    <name type="scientific">Halogeometricum rufum</name>
    <dbReference type="NCBI Taxonomy" id="553469"/>
    <lineage>
        <taxon>Archaea</taxon>
        <taxon>Methanobacteriati</taxon>
        <taxon>Methanobacteriota</taxon>
        <taxon>Stenosarchaea group</taxon>
        <taxon>Halobacteria</taxon>
        <taxon>Halobacteriales</taxon>
        <taxon>Haloferacaceae</taxon>
        <taxon>Halogeometricum</taxon>
    </lineage>
</organism>
<dbReference type="GO" id="GO:0061630">
    <property type="term" value="F:ubiquitin protein ligase activity"/>
    <property type="evidence" value="ECO:0007669"/>
    <property type="project" value="UniProtKB-EC"/>
</dbReference>
<evidence type="ECO:0000256" key="1">
    <source>
        <dbReference type="ARBA" id="ARBA00000900"/>
    </source>
</evidence>
<proteinExistence type="predicted"/>
<evidence type="ECO:0000313" key="9">
    <source>
        <dbReference type="EMBL" id="SFR33726.1"/>
    </source>
</evidence>
<evidence type="ECO:0000256" key="3">
    <source>
        <dbReference type="ARBA" id="ARBA00022679"/>
    </source>
</evidence>
<dbReference type="Pfam" id="PF14369">
    <property type="entry name" value="Zn_ribbon_19"/>
    <property type="match status" value="1"/>
</dbReference>
<gene>
    <name evidence="9" type="ORF">SAMN04487947_0050</name>
</gene>
<evidence type="ECO:0000256" key="4">
    <source>
        <dbReference type="ARBA" id="ARBA00022723"/>
    </source>
</evidence>
<sequence>MSIIGTLKDVLAASTQSPDRGTGTSEVQGSYWCHDCAERVPARDAGDDAPACPDCGDEMDLERSPGSTGCAC</sequence>
<protein>
    <recommendedName>
        <fullName evidence="2">RING-type E3 ubiquitin transferase</fullName>
        <ecNumber evidence="2">2.3.2.27</ecNumber>
    </recommendedName>
</protein>
<keyword evidence="5" id="KW-0863">Zinc-finger</keyword>
<dbReference type="RefSeq" id="WP_089803750.1">
    <property type="nucleotide sequence ID" value="NZ_FOYT01000001.1"/>
</dbReference>
<keyword evidence="4" id="KW-0479">Metal-binding</keyword>
<dbReference type="InterPro" id="IPR039525">
    <property type="entry name" value="RNF126-like_zinc-ribbon"/>
</dbReference>
<keyword evidence="10" id="KW-1185">Reference proteome</keyword>
<comment type="catalytic activity">
    <reaction evidence="1">
        <text>S-ubiquitinyl-[E2 ubiquitin-conjugating enzyme]-L-cysteine + [acceptor protein]-L-lysine = [E2 ubiquitin-conjugating enzyme]-L-cysteine + N(6)-ubiquitinyl-[acceptor protein]-L-lysine.</text>
        <dbReference type="EC" id="2.3.2.27"/>
    </reaction>
</comment>
<feature type="domain" description="E3 ubiquitin-protein ligase RNF126-like zinc-ribbon" evidence="8">
    <location>
        <begin position="30"/>
        <end position="57"/>
    </location>
</feature>
<dbReference type="EC" id="2.3.2.27" evidence="2"/>
<dbReference type="STRING" id="553469.SAMN04487947_0050"/>
<accession>A0A1I6FV12</accession>
<keyword evidence="3" id="KW-0808">Transferase</keyword>